<proteinExistence type="predicted"/>
<dbReference type="Proteomes" id="UP000250235">
    <property type="component" value="Unassembled WGS sequence"/>
</dbReference>
<reference evidence="2 3" key="1">
    <citation type="journal article" date="2015" name="Proc. Natl. Acad. Sci. U.S.A.">
        <title>The resurrection genome of Boea hygrometrica: A blueprint for survival of dehydration.</title>
        <authorList>
            <person name="Xiao L."/>
            <person name="Yang G."/>
            <person name="Zhang L."/>
            <person name="Yang X."/>
            <person name="Zhao S."/>
            <person name="Ji Z."/>
            <person name="Zhou Q."/>
            <person name="Hu M."/>
            <person name="Wang Y."/>
            <person name="Chen M."/>
            <person name="Xu Y."/>
            <person name="Jin H."/>
            <person name="Xiao X."/>
            <person name="Hu G."/>
            <person name="Bao F."/>
            <person name="Hu Y."/>
            <person name="Wan P."/>
            <person name="Li L."/>
            <person name="Deng X."/>
            <person name="Kuang T."/>
            <person name="Xiang C."/>
            <person name="Zhu J.K."/>
            <person name="Oliver M.J."/>
            <person name="He Y."/>
        </authorList>
    </citation>
    <scope>NUCLEOTIDE SEQUENCE [LARGE SCALE GENOMIC DNA]</scope>
    <source>
        <strain evidence="3">cv. XS01</strain>
    </source>
</reference>
<organism evidence="2 3">
    <name type="scientific">Dorcoceras hygrometricum</name>
    <dbReference type="NCBI Taxonomy" id="472368"/>
    <lineage>
        <taxon>Eukaryota</taxon>
        <taxon>Viridiplantae</taxon>
        <taxon>Streptophyta</taxon>
        <taxon>Embryophyta</taxon>
        <taxon>Tracheophyta</taxon>
        <taxon>Spermatophyta</taxon>
        <taxon>Magnoliopsida</taxon>
        <taxon>eudicotyledons</taxon>
        <taxon>Gunneridae</taxon>
        <taxon>Pentapetalae</taxon>
        <taxon>asterids</taxon>
        <taxon>lamiids</taxon>
        <taxon>Lamiales</taxon>
        <taxon>Gesneriaceae</taxon>
        <taxon>Didymocarpoideae</taxon>
        <taxon>Trichosporeae</taxon>
        <taxon>Loxocarpinae</taxon>
        <taxon>Dorcoceras</taxon>
    </lineage>
</organism>
<feature type="region of interest" description="Disordered" evidence="1">
    <location>
        <begin position="154"/>
        <end position="177"/>
    </location>
</feature>
<name>A0A2Z7D2W0_9LAMI</name>
<evidence type="ECO:0008006" key="4">
    <source>
        <dbReference type="Google" id="ProtNLM"/>
    </source>
</evidence>
<dbReference type="AlphaFoldDB" id="A0A2Z7D2W0"/>
<gene>
    <name evidence="2" type="ORF">F511_16299</name>
</gene>
<evidence type="ECO:0000313" key="2">
    <source>
        <dbReference type="EMBL" id="KZV53037.1"/>
    </source>
</evidence>
<feature type="compositionally biased region" description="Basic and acidic residues" evidence="1">
    <location>
        <begin position="157"/>
        <end position="177"/>
    </location>
</feature>
<dbReference type="EMBL" id="KQ990557">
    <property type="protein sequence ID" value="KZV53037.1"/>
    <property type="molecule type" value="Genomic_DNA"/>
</dbReference>
<accession>A0A2Z7D2W0</accession>
<sequence length="338" mass="38545">MVQVRQLMEEQQVKLETSSWVALCLSKAYVFRVSVSKTFPPLKILTVKTVGTYIAKHKSVSTYADEVADEPVAEKVVKAAAKRKLAPIAEPAAKKKRTTVGRLLAQRRLWQETTDKEESVEKETVETESRIDVSAISKYDDVISFKVLSNEEGPLVETEKKDEETEKEASATSMSDKDSMSIDDILMQIPEDMMLPSVTVEEPTKIRFEHGIEIKEVDWHKATLPKIDPMDMGKAPLVEEIKGNPAKEMFTLICADFDFLVQIWEAVVEEISSFFYSFSLRILFALTSISDLAEKEEQMLKWAETDLCQTAVRRRLYISAKYREMLLGKFLEARHNNF</sequence>
<evidence type="ECO:0000313" key="3">
    <source>
        <dbReference type="Proteomes" id="UP000250235"/>
    </source>
</evidence>
<keyword evidence="3" id="KW-1185">Reference proteome</keyword>
<protein>
    <recommendedName>
        <fullName evidence="4">Splicing factor 3B subunit 1-like</fullName>
    </recommendedName>
</protein>
<evidence type="ECO:0000256" key="1">
    <source>
        <dbReference type="SAM" id="MobiDB-lite"/>
    </source>
</evidence>